<dbReference type="InterPro" id="IPR009075">
    <property type="entry name" value="AcylCo_DH/oxidase_C"/>
</dbReference>
<evidence type="ECO:0000256" key="3">
    <source>
        <dbReference type="ARBA" id="ARBA00022630"/>
    </source>
</evidence>
<dbReference type="PANTHER" id="PTHR42707">
    <property type="entry name" value="ACYL-COA DEHYDROGENASE"/>
    <property type="match status" value="1"/>
</dbReference>
<dbReference type="InterPro" id="IPR006089">
    <property type="entry name" value="Acyl-CoA_DH_CS"/>
</dbReference>
<dbReference type="PROSITE" id="PS00073">
    <property type="entry name" value="ACYL_COA_DH_2"/>
    <property type="match status" value="1"/>
</dbReference>
<evidence type="ECO:0000256" key="2">
    <source>
        <dbReference type="ARBA" id="ARBA00009347"/>
    </source>
</evidence>
<dbReference type="GO" id="GO:0003995">
    <property type="term" value="F:acyl-CoA dehydrogenase activity"/>
    <property type="evidence" value="ECO:0007669"/>
    <property type="project" value="InterPro"/>
</dbReference>
<dbReference type="InterPro" id="IPR006091">
    <property type="entry name" value="Acyl-CoA_Oxase/DH_mid-dom"/>
</dbReference>
<dbReference type="Proteomes" id="UP000677436">
    <property type="component" value="Chromosome"/>
</dbReference>
<keyword evidence="5" id="KW-0560">Oxidoreductase</keyword>
<sequence length="578" mass="65671">MINYSRYEDGTELNWYESDPTMRYYAHRYLPHLMEWGESRLVELGAYTAGPMERRARHTDRDGAPRLIRYDRQGREINEVWYNEGYLATVGDCFEFGVVGLRYRDDVPHKVPFFYTQLMHILMSEAETGFTCPVTLTMAVAFVLEKFGTDEQKRRYLSRLASMDRRTLEQGATFLTEIQGGSDVGATQTRAVACGDHYELTGEKWFASNCDAGVAITLARVNDRPGTAGLGLFLLPRYLENGEQNRISIRRLKDKLGVRAVASGELILDRAVGYLIGEPDQGFKYMAEALNISRMCTATGALAISRRAFLEAAVYTSKREAFGRTIIDYPMVRETLLNIIADIEAAWAMVARMIQLFDDCHTYGKGDAEKRTLLRLLLSMSKYRCSEQAVLHAKQALELHGGNGYIEEYVTPRLLRDAQVNTVWEGTSNIMGLEVLKTLGKEAGERTGESVILREIRETLDTVVLPELAEAVACVKEQTDNVKTDMAVLLEAPPMVQNAHARRFMDKLTDLYCAARLLEEAQYAKKETGSERLVHIAHYWINRTYRPYMYDIRGQEIPSIDLFDIAVRYAEQAHADQR</sequence>
<evidence type="ECO:0000256" key="4">
    <source>
        <dbReference type="ARBA" id="ARBA00022827"/>
    </source>
</evidence>
<evidence type="ECO:0000259" key="6">
    <source>
        <dbReference type="Pfam" id="PF00441"/>
    </source>
</evidence>
<dbReference type="Gene3D" id="2.40.110.20">
    <property type="match status" value="1"/>
</dbReference>
<dbReference type="Pfam" id="PF02770">
    <property type="entry name" value="Acyl-CoA_dh_M"/>
    <property type="match status" value="1"/>
</dbReference>
<dbReference type="Gene3D" id="1.20.140.10">
    <property type="entry name" value="Butyryl-CoA Dehydrogenase, subunit A, domain 3"/>
    <property type="match status" value="1"/>
</dbReference>
<dbReference type="AlphaFoldDB" id="A0A8D5UG99"/>
<feature type="domain" description="Acyl-CoA dehydrogenase/oxidase C-terminal" evidence="6">
    <location>
        <begin position="280"/>
        <end position="437"/>
    </location>
</feature>
<dbReference type="InterPro" id="IPR052904">
    <property type="entry name" value="Acyl-CoA_dehydrogenase-like"/>
</dbReference>
<dbReference type="InterPro" id="IPR009100">
    <property type="entry name" value="AcylCoA_DH/oxidase_NM_dom_sf"/>
</dbReference>
<reference evidence="9" key="1">
    <citation type="journal article" date="2013" name="Int. J. Syst. Evol. Microbiol.">
        <title>Polycladomyces abyssicola gen. nov., sp. nov., a thermophilic filamentous bacterium isolated from hemipelagic sediment.</title>
        <authorList>
            <person name="Tsubouchi T."/>
            <person name="Shimane Y."/>
            <person name="Mori K."/>
            <person name="Usui K."/>
            <person name="Hiraki T."/>
            <person name="Tame A."/>
            <person name="Uematsu K."/>
            <person name="Maruyama T."/>
            <person name="Hatada Y."/>
        </authorList>
    </citation>
    <scope>NUCLEOTIDE SEQUENCE</scope>
    <source>
        <strain evidence="9">JIR-001</strain>
    </source>
</reference>
<dbReference type="EMBL" id="AP024601">
    <property type="protein sequence ID" value="BCU81415.1"/>
    <property type="molecule type" value="Genomic_DNA"/>
</dbReference>
<evidence type="ECO:0000259" key="8">
    <source>
        <dbReference type="Pfam" id="PF18158"/>
    </source>
</evidence>
<keyword evidence="10" id="KW-1185">Reference proteome</keyword>
<feature type="domain" description="Acyl-CoA oxidase/dehydrogenase middle" evidence="7">
    <location>
        <begin position="172"/>
        <end position="270"/>
    </location>
</feature>
<evidence type="ECO:0000313" key="9">
    <source>
        <dbReference type="EMBL" id="BCU81415.1"/>
    </source>
</evidence>
<dbReference type="InterPro" id="IPR041504">
    <property type="entry name" value="AidB_N"/>
</dbReference>
<proteinExistence type="inferred from homology"/>
<gene>
    <name evidence="9" type="ORF">JIR001_11980</name>
</gene>
<dbReference type="SUPFAM" id="SSF47203">
    <property type="entry name" value="Acyl-CoA dehydrogenase C-terminal domain-like"/>
    <property type="match status" value="1"/>
</dbReference>
<dbReference type="Pfam" id="PF00441">
    <property type="entry name" value="Acyl-CoA_dh_1"/>
    <property type="match status" value="1"/>
</dbReference>
<dbReference type="Pfam" id="PF18158">
    <property type="entry name" value="AidB_N"/>
    <property type="match status" value="1"/>
</dbReference>
<organism evidence="9 10">
    <name type="scientific">Polycladomyces abyssicola</name>
    <dbReference type="NCBI Taxonomy" id="1125966"/>
    <lineage>
        <taxon>Bacteria</taxon>
        <taxon>Bacillati</taxon>
        <taxon>Bacillota</taxon>
        <taxon>Bacilli</taxon>
        <taxon>Bacillales</taxon>
        <taxon>Thermoactinomycetaceae</taxon>
        <taxon>Polycladomyces</taxon>
    </lineage>
</organism>
<evidence type="ECO:0000256" key="1">
    <source>
        <dbReference type="ARBA" id="ARBA00001974"/>
    </source>
</evidence>
<evidence type="ECO:0000313" key="10">
    <source>
        <dbReference type="Proteomes" id="UP000677436"/>
    </source>
</evidence>
<dbReference type="SUPFAM" id="SSF56645">
    <property type="entry name" value="Acyl-CoA dehydrogenase NM domain-like"/>
    <property type="match status" value="1"/>
</dbReference>
<evidence type="ECO:0000256" key="5">
    <source>
        <dbReference type="RuleBase" id="RU362125"/>
    </source>
</evidence>
<keyword evidence="3 5" id="KW-0285">Flavoprotein</keyword>
<comment type="similarity">
    <text evidence="2 5">Belongs to the acyl-CoA dehydrogenase family.</text>
</comment>
<reference evidence="9" key="2">
    <citation type="journal article" date="2021" name="Microbiol. Resour. Announc.">
        <title>Complete Genome Sequence of Polycladomyces abyssicola JIR-001T, Isolated from Hemipelagic Sediment in Deep Seawater.</title>
        <authorList>
            <person name="Tsubouchi T."/>
            <person name="Kaneko Y."/>
        </authorList>
    </citation>
    <scope>NUCLEOTIDE SEQUENCE</scope>
    <source>
        <strain evidence="9">JIR-001</strain>
    </source>
</reference>
<dbReference type="PANTHER" id="PTHR42707:SF2">
    <property type="entry name" value="ACD11 DEHYDROGENASE"/>
    <property type="match status" value="1"/>
</dbReference>
<protein>
    <submittedName>
        <fullName evidence="9">Acyl-CoA dehydrogenase</fullName>
    </submittedName>
</protein>
<dbReference type="InterPro" id="IPR036250">
    <property type="entry name" value="AcylCo_DH-like_C"/>
</dbReference>
<comment type="cofactor">
    <cofactor evidence="1 5">
        <name>FAD</name>
        <dbReference type="ChEBI" id="CHEBI:57692"/>
    </cofactor>
</comment>
<dbReference type="RefSeq" id="WP_212774649.1">
    <property type="nucleotide sequence ID" value="NZ_AP024601.1"/>
</dbReference>
<dbReference type="KEGG" id="pabs:JIR001_11980"/>
<feature type="domain" description="Adaptive response protein AidB N-terminal" evidence="8">
    <location>
        <begin position="12"/>
        <end position="161"/>
    </location>
</feature>
<name>A0A8D5UG99_9BACL</name>
<accession>A0A8D5UG99</accession>
<evidence type="ECO:0000259" key="7">
    <source>
        <dbReference type="Pfam" id="PF02770"/>
    </source>
</evidence>
<keyword evidence="4 5" id="KW-0274">FAD</keyword>